<evidence type="ECO:0000313" key="3">
    <source>
        <dbReference type="Proteomes" id="UP001064632"/>
    </source>
</evidence>
<dbReference type="PANTHER" id="PTHR34322:SF2">
    <property type="entry name" value="TRANSPOSASE IS200-LIKE DOMAIN-CONTAINING PROTEIN"/>
    <property type="match status" value="1"/>
</dbReference>
<evidence type="ECO:0000259" key="1">
    <source>
        <dbReference type="SMART" id="SM01321"/>
    </source>
</evidence>
<dbReference type="InterPro" id="IPR002686">
    <property type="entry name" value="Transposase_17"/>
</dbReference>
<dbReference type="Gene3D" id="3.30.70.1290">
    <property type="entry name" value="Transposase IS200-like"/>
    <property type="match status" value="1"/>
</dbReference>
<accession>A0ABY6BD66</accession>
<organism evidence="2 3">
    <name type="scientific">Tahibacter amnicola</name>
    <dbReference type="NCBI Taxonomy" id="2976241"/>
    <lineage>
        <taxon>Bacteria</taxon>
        <taxon>Pseudomonadati</taxon>
        <taxon>Pseudomonadota</taxon>
        <taxon>Gammaproteobacteria</taxon>
        <taxon>Lysobacterales</taxon>
        <taxon>Rhodanobacteraceae</taxon>
        <taxon>Tahibacter</taxon>
    </lineage>
</organism>
<keyword evidence="3" id="KW-1185">Reference proteome</keyword>
<evidence type="ECO:0000313" key="2">
    <source>
        <dbReference type="EMBL" id="UXI67770.1"/>
    </source>
</evidence>
<gene>
    <name evidence="2" type="ORF">N4264_24055</name>
</gene>
<dbReference type="SMART" id="SM01321">
    <property type="entry name" value="Y1_Tnp"/>
    <property type="match status" value="1"/>
</dbReference>
<dbReference type="EMBL" id="CP104694">
    <property type="protein sequence ID" value="UXI67770.1"/>
    <property type="molecule type" value="Genomic_DNA"/>
</dbReference>
<proteinExistence type="predicted"/>
<sequence length="325" mass="36452">MSAPRHQMVPPGEAGYFHCISRCVRRAFLCGQDTYTGQSFDHRKQWIEDRLYQLANIFAVGVYAYAVMSNHVHVVAHVNPGVAASWSADEVAERWLRLCPVRSGSEIDLAASAIKASHIAADPAKVAIYRERLASLPWFMRCLNEPIARRANREDACTGRFWEGRYRCQALLDETALLACMTYVDLNPIRAGIASDLPSSRHTSICRRLQHVGSRALLEPIAGHPTHALSMSVTDYVKLVEWTGARRRMDCRAPHFGDPPTVLRSLGMTPESWHAEVFTIESRYWRAVGSVEALINKARDLGQRWLKGGGLKRLCRSRVRSTVAA</sequence>
<reference evidence="2" key="1">
    <citation type="submission" date="2022-09" db="EMBL/GenBank/DDBJ databases">
        <title>Tahibacter sp. nov., isolated from a fresh water.</title>
        <authorList>
            <person name="Baek J.H."/>
            <person name="Lee J.K."/>
            <person name="Kim J.M."/>
            <person name="Jeon C.O."/>
        </authorList>
    </citation>
    <scope>NUCLEOTIDE SEQUENCE</scope>
    <source>
        <strain evidence="2">W38</strain>
    </source>
</reference>
<dbReference type="InterPro" id="IPR036515">
    <property type="entry name" value="Transposase_17_sf"/>
</dbReference>
<feature type="domain" description="Transposase IS200-like" evidence="1">
    <location>
        <begin position="12"/>
        <end position="187"/>
    </location>
</feature>
<dbReference type="PANTHER" id="PTHR34322">
    <property type="entry name" value="TRANSPOSASE, Y1_TNP DOMAIN-CONTAINING"/>
    <property type="match status" value="1"/>
</dbReference>
<dbReference type="Proteomes" id="UP001064632">
    <property type="component" value="Chromosome"/>
</dbReference>
<dbReference type="SUPFAM" id="SSF143422">
    <property type="entry name" value="Transposase IS200-like"/>
    <property type="match status" value="1"/>
</dbReference>
<dbReference type="RefSeq" id="WP_261694739.1">
    <property type="nucleotide sequence ID" value="NZ_CP104694.1"/>
</dbReference>
<protein>
    <recommendedName>
        <fullName evidence="1">Transposase IS200-like domain-containing protein</fullName>
    </recommendedName>
</protein>
<name>A0ABY6BD66_9GAMM</name>